<evidence type="ECO:0000313" key="2">
    <source>
        <dbReference type="EMBL" id="QNM13964.1"/>
    </source>
</evidence>
<dbReference type="RefSeq" id="WP_117454897.1">
    <property type="nucleotide sequence ID" value="NZ_CP060636.1"/>
</dbReference>
<evidence type="ECO:0000313" key="3">
    <source>
        <dbReference type="Proteomes" id="UP000515856"/>
    </source>
</evidence>
<accession>A0A7G9GT32</accession>
<dbReference type="SUPFAM" id="SSF159888">
    <property type="entry name" value="YdhG-like"/>
    <property type="match status" value="1"/>
</dbReference>
<dbReference type="AlphaFoldDB" id="A0A7G9GT32"/>
<evidence type="ECO:0000259" key="1">
    <source>
        <dbReference type="Pfam" id="PF08818"/>
    </source>
</evidence>
<protein>
    <submittedName>
        <fullName evidence="2">DUF1801 domain-containing protein</fullName>
    </submittedName>
</protein>
<sequence>MKKNEQNVHTYIQSFPAHVQVKLQKLREIIKQCDPDVEEKIAWGVPTFYDHGYLLQIAAYQTYIGFYTNPEALQHFEKRLAPYKTNHKNTTHLPLDVDIDETLIKDMVTYCVQMNRKKSK</sequence>
<dbReference type="Proteomes" id="UP000515856">
    <property type="component" value="Chromosome"/>
</dbReference>
<dbReference type="EMBL" id="CP060636">
    <property type="protein sequence ID" value="QNM13964.1"/>
    <property type="molecule type" value="Genomic_DNA"/>
</dbReference>
<proteinExistence type="predicted"/>
<dbReference type="KEGG" id="ehn:H9Q80_08505"/>
<name>A0A7G9GT32_9FIRM</name>
<dbReference type="Pfam" id="PF08818">
    <property type="entry name" value="DUF1801"/>
    <property type="match status" value="1"/>
</dbReference>
<dbReference type="Gene3D" id="3.90.1150.200">
    <property type="match status" value="1"/>
</dbReference>
<gene>
    <name evidence="2" type="ORF">H9Q80_08505</name>
</gene>
<feature type="domain" description="YdhG-like" evidence="1">
    <location>
        <begin position="22"/>
        <end position="109"/>
    </location>
</feature>
<keyword evidence="3" id="KW-1185">Reference proteome</keyword>
<dbReference type="InterPro" id="IPR014922">
    <property type="entry name" value="YdhG-like"/>
</dbReference>
<organism evidence="2 3">
    <name type="scientific">[Eubacterium] hominis</name>
    <dbReference type="NCBI Taxonomy" id="2764325"/>
    <lineage>
        <taxon>Bacteria</taxon>
        <taxon>Bacillati</taxon>
        <taxon>Bacillota</taxon>
        <taxon>Erysipelotrichia</taxon>
        <taxon>Erysipelotrichales</taxon>
        <taxon>Erysipelotrichaceae</taxon>
        <taxon>Amedibacillus</taxon>
    </lineage>
</organism>
<reference evidence="2 3" key="1">
    <citation type="submission" date="2020-08" db="EMBL/GenBank/DDBJ databases">
        <authorList>
            <person name="Liu C."/>
            <person name="Sun Q."/>
        </authorList>
    </citation>
    <scope>NUCLEOTIDE SEQUENCE [LARGE SCALE GENOMIC DNA]</scope>
    <source>
        <strain evidence="2 3">NSJ-61</strain>
    </source>
</reference>